<sequence>MNADRSLAALQLDADPFTSPLTYPGALPDESGLLAHDRFLRLIPAAGRRLGQWLVEAPGDGLPGDADTHDIALSLNYVLLRYNEAAADFRYPVLAVGSNASPAQMRRKFQRRGVRPVIPMTTATVRGLRAGVSAHISRSGYVAAAPVAAPGAETRMTVCWLTKAQLAVLDETEPNYRRTPLSPTRFPVTLPSGEVLGGCEAYVAVHGLLAFDGTPLTLSPQPELLSSLLARSPALVEAFGPTPETWVARARAEEELRTRGRSLFATEGWVLSQPDMVAPAEATSQVYKPLRPRALPGVDATLASWSVTGTPDDLERHGQANVRVDPTTRAALGDPELIVVRAAHGSCRTSGIGAVARVTEAEGTLSASTVEVDQIVRNALGVEIGESVTLAPARLSRRRWTDRGVGEPNYVTCRVQSADLTTVEREVCLLDELTLELLGIQSGDEVVIEGVPAAGETEVPHLRVKAFRTSDPIQERRETLHGGDLGGRFPSSRDALGVFPDLPWAFLDSASRSYLGLGGVKLATVRIRSSRSYQLKKELRELLFLLGIAFIGVVTIIEGALFQLGSLAVLLVVVTSVVTARMRGRLSRVIRVKHTGAAITAPPAGSGRVVRQRDGR</sequence>
<proteinExistence type="predicted"/>
<accession>A0ABZ0M2W0</accession>
<dbReference type="RefSeq" id="WP_318108732.1">
    <property type="nucleotide sequence ID" value="NZ_CP137573.1"/>
</dbReference>
<evidence type="ECO:0000256" key="1">
    <source>
        <dbReference type="SAM" id="Phobius"/>
    </source>
</evidence>
<reference evidence="2 3" key="1">
    <citation type="submission" date="2023-10" db="EMBL/GenBank/DDBJ databases">
        <title>The genome sequence of Streptomyces sp. HUAS YS2.</title>
        <authorList>
            <person name="Mo P."/>
        </authorList>
    </citation>
    <scope>NUCLEOTIDE SEQUENCE [LARGE SCALE GENOMIC DNA]</scope>
    <source>
        <strain evidence="2 3">HUAS YS2</strain>
    </source>
</reference>
<organism evidence="2 3">
    <name type="scientific">Streptomyces solicathayae</name>
    <dbReference type="NCBI Taxonomy" id="3081768"/>
    <lineage>
        <taxon>Bacteria</taxon>
        <taxon>Bacillati</taxon>
        <taxon>Actinomycetota</taxon>
        <taxon>Actinomycetes</taxon>
        <taxon>Kitasatosporales</taxon>
        <taxon>Streptomycetaceae</taxon>
        <taxon>Streptomyces</taxon>
    </lineage>
</organism>
<keyword evidence="1" id="KW-0812">Transmembrane</keyword>
<dbReference type="Proteomes" id="UP001301731">
    <property type="component" value="Chromosome"/>
</dbReference>
<name>A0ABZ0M2W0_9ACTN</name>
<evidence type="ECO:0000313" key="3">
    <source>
        <dbReference type="Proteomes" id="UP001301731"/>
    </source>
</evidence>
<protein>
    <submittedName>
        <fullName evidence="2">Uncharacterized protein</fullName>
    </submittedName>
</protein>
<keyword evidence="3" id="KW-1185">Reference proteome</keyword>
<gene>
    <name evidence="2" type="ORF">R2D22_32890</name>
</gene>
<keyword evidence="1" id="KW-1133">Transmembrane helix</keyword>
<keyword evidence="1" id="KW-0472">Membrane</keyword>
<evidence type="ECO:0000313" key="2">
    <source>
        <dbReference type="EMBL" id="WOX25922.1"/>
    </source>
</evidence>
<feature type="transmembrane region" description="Helical" evidence="1">
    <location>
        <begin position="542"/>
        <end position="561"/>
    </location>
</feature>
<dbReference type="EMBL" id="CP137573">
    <property type="protein sequence ID" value="WOX25922.1"/>
    <property type="molecule type" value="Genomic_DNA"/>
</dbReference>